<dbReference type="GO" id="GO:0015031">
    <property type="term" value="P:protein transport"/>
    <property type="evidence" value="ECO:0007669"/>
    <property type="project" value="UniProtKB-KW"/>
</dbReference>
<feature type="region of interest" description="Disordered" evidence="11">
    <location>
        <begin position="1"/>
        <end position="21"/>
    </location>
</feature>
<dbReference type="AlphaFoldDB" id="A0A6A2W9K2"/>
<evidence type="ECO:0000256" key="8">
    <source>
        <dbReference type="ARBA" id="ARBA00023242"/>
    </source>
</evidence>
<name>A0A6A2W9K2_HIBSY</name>
<dbReference type="Gene3D" id="1.25.40.510">
    <property type="entry name" value="GLE1-like"/>
    <property type="match status" value="1"/>
</dbReference>
<keyword evidence="5" id="KW-0653">Protein transport</keyword>
<keyword evidence="6" id="KW-0811">Translocation</keyword>
<dbReference type="InterPro" id="IPR038506">
    <property type="entry name" value="GLE1-like_sf"/>
</dbReference>
<comment type="caution">
    <text evidence="12">The sequence shown here is derived from an EMBL/GenBank/DDBJ whole genome shotgun (WGS) entry which is preliminary data.</text>
</comment>
<evidence type="ECO:0000313" key="13">
    <source>
        <dbReference type="Proteomes" id="UP000436088"/>
    </source>
</evidence>
<protein>
    <recommendedName>
        <fullName evidence="9">mRNA export factor GLE1</fullName>
    </recommendedName>
    <alternativeName>
        <fullName evidence="10">Nucleoporin GLE1</fullName>
    </alternativeName>
</protein>
<evidence type="ECO:0000256" key="4">
    <source>
        <dbReference type="ARBA" id="ARBA00022816"/>
    </source>
</evidence>
<dbReference type="GO" id="GO:0044614">
    <property type="term" value="C:nuclear pore cytoplasmic filaments"/>
    <property type="evidence" value="ECO:0007669"/>
    <property type="project" value="TreeGrafter"/>
</dbReference>
<proteinExistence type="inferred from homology"/>
<evidence type="ECO:0000256" key="1">
    <source>
        <dbReference type="ARBA" id="ARBA00004567"/>
    </source>
</evidence>
<comment type="similarity">
    <text evidence="2">Belongs to the GLE1 family.</text>
</comment>
<sequence length="325" mass="36369">MMQHMKKPREGERLFGKKDYANKRPNQRQRFVCSTPGMWYIRPWAYVPLHLSMQAKLKAEEANRIALESERMAAKAAAEKEASKAPKATTSEVPLKADLRRPNATSSGALIVLSKGSENDKTNKSLSADFSTPHVNADVCVVLCSGKQDFNSRSTERHIARLIRQIKGTKDDVNTKATELVKIFNNPGCPQTISISSFAKKVVSQCESPDNAPFACGHVIILVTSQSAFESKEVYWKVLVYREDYWKIESRKDYLKRLESYMRLYGALVQIPTRCGAEVDYGRYSIILRRQEIPSRTGGKDFAGLFVIECHGAGLGFPGPVVLST</sequence>
<evidence type="ECO:0000256" key="3">
    <source>
        <dbReference type="ARBA" id="ARBA00022448"/>
    </source>
</evidence>
<feature type="compositionally biased region" description="Basic and acidic residues" evidence="11">
    <location>
        <begin position="8"/>
        <end position="21"/>
    </location>
</feature>
<evidence type="ECO:0000256" key="6">
    <source>
        <dbReference type="ARBA" id="ARBA00023010"/>
    </source>
</evidence>
<dbReference type="GO" id="GO:0005543">
    <property type="term" value="F:phospholipid binding"/>
    <property type="evidence" value="ECO:0007669"/>
    <property type="project" value="TreeGrafter"/>
</dbReference>
<reference evidence="12" key="1">
    <citation type="submission" date="2019-09" db="EMBL/GenBank/DDBJ databases">
        <title>Draft genome information of white flower Hibiscus syriacus.</title>
        <authorList>
            <person name="Kim Y.-M."/>
        </authorList>
    </citation>
    <scope>NUCLEOTIDE SEQUENCE [LARGE SCALE GENOMIC DNA]</scope>
    <source>
        <strain evidence="12">YM2019G1</strain>
    </source>
</reference>
<comment type="subcellular location">
    <subcellularLocation>
        <location evidence="1">Nucleus</location>
        <location evidence="1">Nuclear pore complex</location>
    </subcellularLocation>
</comment>
<evidence type="ECO:0000256" key="5">
    <source>
        <dbReference type="ARBA" id="ARBA00022927"/>
    </source>
</evidence>
<feature type="region of interest" description="Disordered" evidence="11">
    <location>
        <begin position="77"/>
        <end position="100"/>
    </location>
</feature>
<dbReference type="GO" id="GO:0005737">
    <property type="term" value="C:cytoplasm"/>
    <property type="evidence" value="ECO:0007669"/>
    <property type="project" value="TreeGrafter"/>
</dbReference>
<accession>A0A6A2W9K2</accession>
<keyword evidence="4" id="KW-0509">mRNA transport</keyword>
<dbReference type="Proteomes" id="UP000436088">
    <property type="component" value="Unassembled WGS sequence"/>
</dbReference>
<keyword evidence="8" id="KW-0539">Nucleus</keyword>
<evidence type="ECO:0000256" key="7">
    <source>
        <dbReference type="ARBA" id="ARBA00023132"/>
    </source>
</evidence>
<dbReference type="PANTHER" id="PTHR12960">
    <property type="entry name" value="GLE-1-RELATED"/>
    <property type="match status" value="1"/>
</dbReference>
<keyword evidence="3" id="KW-0813">Transport</keyword>
<dbReference type="PANTHER" id="PTHR12960:SF0">
    <property type="entry name" value="MRNA EXPORT FACTOR GLE1"/>
    <property type="match status" value="1"/>
</dbReference>
<dbReference type="EMBL" id="VEPZ02001787">
    <property type="protein sequence ID" value="KAE8654422.1"/>
    <property type="molecule type" value="Genomic_DNA"/>
</dbReference>
<evidence type="ECO:0000313" key="12">
    <source>
        <dbReference type="EMBL" id="KAE8654422.1"/>
    </source>
</evidence>
<dbReference type="InterPro" id="IPR012476">
    <property type="entry name" value="GLE1"/>
</dbReference>
<dbReference type="GO" id="GO:0016973">
    <property type="term" value="P:poly(A)+ mRNA export from nucleus"/>
    <property type="evidence" value="ECO:0007669"/>
    <property type="project" value="InterPro"/>
</dbReference>
<gene>
    <name evidence="12" type="ORF">F3Y22_tig00117048pilonHSYRG00227</name>
</gene>
<evidence type="ECO:0000256" key="2">
    <source>
        <dbReference type="ARBA" id="ARBA00011056"/>
    </source>
</evidence>
<dbReference type="GO" id="GO:0000822">
    <property type="term" value="F:inositol hexakisphosphate binding"/>
    <property type="evidence" value="ECO:0007669"/>
    <property type="project" value="TreeGrafter"/>
</dbReference>
<organism evidence="12 13">
    <name type="scientific">Hibiscus syriacus</name>
    <name type="common">Rose of Sharon</name>
    <dbReference type="NCBI Taxonomy" id="106335"/>
    <lineage>
        <taxon>Eukaryota</taxon>
        <taxon>Viridiplantae</taxon>
        <taxon>Streptophyta</taxon>
        <taxon>Embryophyta</taxon>
        <taxon>Tracheophyta</taxon>
        <taxon>Spermatophyta</taxon>
        <taxon>Magnoliopsida</taxon>
        <taxon>eudicotyledons</taxon>
        <taxon>Gunneridae</taxon>
        <taxon>Pentapetalae</taxon>
        <taxon>rosids</taxon>
        <taxon>malvids</taxon>
        <taxon>Malvales</taxon>
        <taxon>Malvaceae</taxon>
        <taxon>Malvoideae</taxon>
        <taxon>Hibiscus</taxon>
    </lineage>
</organism>
<evidence type="ECO:0000256" key="11">
    <source>
        <dbReference type="SAM" id="MobiDB-lite"/>
    </source>
</evidence>
<dbReference type="GO" id="GO:0031369">
    <property type="term" value="F:translation initiation factor binding"/>
    <property type="evidence" value="ECO:0007669"/>
    <property type="project" value="TreeGrafter"/>
</dbReference>
<evidence type="ECO:0000256" key="10">
    <source>
        <dbReference type="ARBA" id="ARBA00029983"/>
    </source>
</evidence>
<keyword evidence="7" id="KW-0906">Nuclear pore complex</keyword>
<evidence type="ECO:0000256" key="9">
    <source>
        <dbReference type="ARBA" id="ARBA00026227"/>
    </source>
</evidence>
<keyword evidence="13" id="KW-1185">Reference proteome</keyword>
<dbReference type="Pfam" id="PF07817">
    <property type="entry name" value="GLE1"/>
    <property type="match status" value="1"/>
</dbReference>